<feature type="compositionally biased region" description="Low complexity" evidence="7">
    <location>
        <begin position="131"/>
        <end position="167"/>
    </location>
</feature>
<dbReference type="InterPro" id="IPR010510">
    <property type="entry name" value="FGF1-bd"/>
</dbReference>
<evidence type="ECO:0000313" key="9">
    <source>
        <dbReference type="EMBL" id="KAK6493572.1"/>
    </source>
</evidence>
<comment type="caution">
    <text evidence="9">The sequence shown here is derived from an EMBL/GenBank/DDBJ whole genome shotgun (WGS) entry which is preliminary data.</text>
</comment>
<evidence type="ECO:0000256" key="3">
    <source>
        <dbReference type="ARBA" id="ARBA00022525"/>
    </source>
</evidence>
<proteinExistence type="inferred from homology"/>
<evidence type="ECO:0000256" key="4">
    <source>
        <dbReference type="ARBA" id="ARBA00022729"/>
    </source>
</evidence>
<evidence type="ECO:0000256" key="5">
    <source>
        <dbReference type="ARBA" id="ARBA00023157"/>
    </source>
</evidence>
<evidence type="ECO:0000256" key="2">
    <source>
        <dbReference type="ARBA" id="ARBA00008326"/>
    </source>
</evidence>
<comment type="subcellular location">
    <subcellularLocation>
        <location evidence="1">Secreted</location>
    </subcellularLocation>
</comment>
<feature type="region of interest" description="Disordered" evidence="7">
    <location>
        <begin position="125"/>
        <end position="175"/>
    </location>
</feature>
<keyword evidence="6" id="KW-0340">Growth factor binding</keyword>
<sequence>MKPGACLVLCFALCLCLVEGQDKNSKKTSKEEPAKFNTKNRDACEMTVSGQEDLKLRITCTKPGSSYWCEYTGKPSICRLFNTNPKQYWHQISLELRKTTNACQDSAVLKPSMCQKAPADAHMKQVASSLKAATQKAAPVKPAQAKPASKAPPVKKAQKPAQTKPSPGASSQSEADKMAEEYCWESLQGMCSYFIGLFQG</sequence>
<keyword evidence="5" id="KW-1015">Disulfide bond</keyword>
<accession>A0ABR1A908</accession>
<organism evidence="9 10">
    <name type="scientific">Huso huso</name>
    <name type="common">Beluga</name>
    <name type="synonym">Acipenser huso</name>
    <dbReference type="NCBI Taxonomy" id="61971"/>
    <lineage>
        <taxon>Eukaryota</taxon>
        <taxon>Metazoa</taxon>
        <taxon>Chordata</taxon>
        <taxon>Craniata</taxon>
        <taxon>Vertebrata</taxon>
        <taxon>Euteleostomi</taxon>
        <taxon>Actinopterygii</taxon>
        <taxon>Chondrostei</taxon>
        <taxon>Acipenseriformes</taxon>
        <taxon>Acipenseridae</taxon>
        <taxon>Huso</taxon>
    </lineage>
</organism>
<comment type="similarity">
    <text evidence="2">Belongs to the fibroblast growth factor-binding protein family.</text>
</comment>
<reference evidence="9 10" key="1">
    <citation type="submission" date="2021-05" db="EMBL/GenBank/DDBJ databases">
        <authorList>
            <person name="Zahm M."/>
            <person name="Klopp C."/>
            <person name="Cabau C."/>
            <person name="Kuhl H."/>
            <person name="Suciu R."/>
            <person name="Ciorpac M."/>
            <person name="Holostenco D."/>
            <person name="Gessner J."/>
            <person name="Wuertz S."/>
            <person name="Hohne C."/>
            <person name="Stock M."/>
            <person name="Gislard M."/>
            <person name="Lluch J."/>
            <person name="Milhes M."/>
            <person name="Lampietro C."/>
            <person name="Lopez Roques C."/>
            <person name="Donnadieu C."/>
            <person name="Du K."/>
            <person name="Schartl M."/>
            <person name="Guiguen Y."/>
        </authorList>
    </citation>
    <scope>NUCLEOTIDE SEQUENCE [LARGE SCALE GENOMIC DNA]</scope>
    <source>
        <strain evidence="9">Hh-F2</strain>
        <tissue evidence="9">Blood</tissue>
    </source>
</reference>
<evidence type="ECO:0000256" key="6">
    <source>
        <dbReference type="ARBA" id="ARBA00023183"/>
    </source>
</evidence>
<keyword evidence="4 8" id="KW-0732">Signal</keyword>
<gene>
    <name evidence="9" type="ORF">HHUSO_G3188</name>
</gene>
<evidence type="ECO:0000256" key="7">
    <source>
        <dbReference type="SAM" id="MobiDB-lite"/>
    </source>
</evidence>
<feature type="chain" id="PRO_5045200648" evidence="8">
    <location>
        <begin position="21"/>
        <end position="200"/>
    </location>
</feature>
<name>A0ABR1A908_HUSHU</name>
<dbReference type="EMBL" id="JAHFZB010000002">
    <property type="protein sequence ID" value="KAK6493572.1"/>
    <property type="molecule type" value="Genomic_DNA"/>
</dbReference>
<keyword evidence="10" id="KW-1185">Reference proteome</keyword>
<evidence type="ECO:0000256" key="1">
    <source>
        <dbReference type="ARBA" id="ARBA00004613"/>
    </source>
</evidence>
<dbReference type="PANTHER" id="PTHR15258">
    <property type="entry name" value="FGF BINDING PROTEIN-RELATED"/>
    <property type="match status" value="1"/>
</dbReference>
<dbReference type="PANTHER" id="PTHR15258:SF1">
    <property type="entry name" value="FIBROBLAST GROWTH FACTOR-BINDING PROTEIN 2"/>
    <property type="match status" value="1"/>
</dbReference>
<protein>
    <submittedName>
        <fullName evidence="9">Fibroblast growth factor-binding protein 2-like</fullName>
    </submittedName>
</protein>
<evidence type="ECO:0000313" key="10">
    <source>
        <dbReference type="Proteomes" id="UP001369086"/>
    </source>
</evidence>
<feature type="signal peptide" evidence="8">
    <location>
        <begin position="1"/>
        <end position="20"/>
    </location>
</feature>
<keyword evidence="3" id="KW-0964">Secreted</keyword>
<evidence type="ECO:0000256" key="8">
    <source>
        <dbReference type="SAM" id="SignalP"/>
    </source>
</evidence>
<dbReference type="Proteomes" id="UP001369086">
    <property type="component" value="Unassembled WGS sequence"/>
</dbReference>
<dbReference type="Pfam" id="PF06473">
    <property type="entry name" value="FGF-BP1"/>
    <property type="match status" value="1"/>
</dbReference>